<keyword evidence="3" id="KW-1185">Reference proteome</keyword>
<accession>H8MVU7</accession>
<dbReference type="HOGENOM" id="CLU_027067_0_0_7"/>
<dbReference type="RefSeq" id="WP_014396889.1">
    <property type="nucleotide sequence ID" value="NC_017030.1"/>
</dbReference>
<evidence type="ECO:0000313" key="3">
    <source>
        <dbReference type="Proteomes" id="UP000007587"/>
    </source>
</evidence>
<dbReference type="InterPro" id="IPR021655">
    <property type="entry name" value="Put_metal-bd"/>
</dbReference>
<protein>
    <submittedName>
        <fullName evidence="2">BNR repeat domain protein</fullName>
    </submittedName>
</protein>
<dbReference type="InParanoid" id="H8MVU7"/>
<dbReference type="KEGG" id="ccx:COCOR_04078"/>
<organism evidence="2 3">
    <name type="scientific">Corallococcus coralloides (strain ATCC 25202 / DSM 2259 / NBRC 100086 / M2)</name>
    <name type="common">Myxococcus coralloides</name>
    <dbReference type="NCBI Taxonomy" id="1144275"/>
    <lineage>
        <taxon>Bacteria</taxon>
        <taxon>Pseudomonadati</taxon>
        <taxon>Myxococcota</taxon>
        <taxon>Myxococcia</taxon>
        <taxon>Myxococcales</taxon>
        <taxon>Cystobacterineae</taxon>
        <taxon>Myxococcaceae</taxon>
        <taxon>Corallococcus</taxon>
    </lineage>
</organism>
<feature type="compositionally biased region" description="Basic and acidic residues" evidence="1">
    <location>
        <begin position="186"/>
        <end position="201"/>
    </location>
</feature>
<name>H8MVU7_CORCM</name>
<dbReference type="Proteomes" id="UP000007587">
    <property type="component" value="Chromosome"/>
</dbReference>
<dbReference type="OrthoDB" id="5483347at2"/>
<dbReference type="Pfam" id="PF11617">
    <property type="entry name" value="Cu-binding_MopE"/>
    <property type="match status" value="3"/>
</dbReference>
<reference evidence="3" key="2">
    <citation type="submission" date="2012-03" db="EMBL/GenBank/DDBJ databases">
        <title>Genome sequence of the fruiting myxobacterium Corallococcus coralloides DSM 2259.</title>
        <authorList>
            <person name="Huntley S."/>
            <person name="Zhang Y."/>
            <person name="Treuner-Lange A."/>
            <person name="Sensen C.W."/>
            <person name="Sogaard-Andersen L."/>
        </authorList>
    </citation>
    <scope>NUCLEOTIDE SEQUENCE [LARGE SCALE GENOMIC DNA]</scope>
    <source>
        <strain evidence="3">ATCC 25202 / DSM 2259 / NBRC 100086 / M2</strain>
    </source>
</reference>
<dbReference type="EMBL" id="CP003389">
    <property type="protein sequence ID" value="AFE05616.1"/>
    <property type="molecule type" value="Genomic_DNA"/>
</dbReference>
<dbReference type="eggNOG" id="COG4447">
    <property type="taxonomic scope" value="Bacteria"/>
</dbReference>
<proteinExistence type="predicted"/>
<sequence>MRLFLVAVLASVLAGCPKGDELKSAALKVQLHYEGFRPGCVTLTVTDQEEVSRQVTTNVNVSAGAPPGTLSVAVFRQAGWSNDVKLLARAHEQSCEGAQVATAEATASLAKDGITPVDLLLGALDADGDGFVRKEDQGTDCDDRDPDRKGPTPWYEDLDGDNYGNRLLPPRVTACEGPALTASRTGDCDDRDPSVHPDQAEFRCDGRDDNCDDVKDESFDVGGDCFNDSQCPGANVCGNGGVVCNSTVTPTAWYVDEDGDGKAGAEAGRTCGPVPAGTSAVSTDCDESTVHVANGLPEVCDRLDNNCAGGVDEGATCATLTWRENQQVDGDVPWNAITLHGTQGAWFASKNKLAYATSTTLTSFKCGGDWKAAWTSSTGRVFLAGANGELTTRTPADPTGTDCVPVVAAGNTSMLNGIVGLEQPAGSEPVLYAVASNGNIVRWRRPDAPTVVTQVPANLRAIDGLETPDTLMAVGFVTVGSQSTIRVFRSNSDGSAWQEDSFNPPIVGSLRGVDVVNSRLAFVAGDDGLVLQRYRGAWSPLPQASFLGTRLNALDVQGLAQGKAYMAAGQGGVFFFDGSTWLSAHPGTNALRSLDSTSPTNIGVVGDHGTVIYWRP</sequence>
<reference evidence="2 3" key="1">
    <citation type="journal article" date="2012" name="J. Bacteriol.">
        <title>Complete Genome Sequence of the Fruiting Myxobacterium Corallococcus coralloides DSM 2259.</title>
        <authorList>
            <person name="Huntley S."/>
            <person name="Zhang Y."/>
            <person name="Treuner-Lange A."/>
            <person name="Kneip S."/>
            <person name="Sensen C.W."/>
            <person name="Sogaard-Andersen L."/>
        </authorList>
    </citation>
    <scope>NUCLEOTIDE SEQUENCE [LARGE SCALE GENOMIC DNA]</scope>
    <source>
        <strain evidence="3">ATCC 25202 / DSM 2259 / NBRC 100086 / M2</strain>
    </source>
</reference>
<dbReference type="STRING" id="1144275.COCOR_04078"/>
<evidence type="ECO:0000256" key="1">
    <source>
        <dbReference type="SAM" id="MobiDB-lite"/>
    </source>
</evidence>
<evidence type="ECO:0000313" key="2">
    <source>
        <dbReference type="EMBL" id="AFE05616.1"/>
    </source>
</evidence>
<gene>
    <name evidence="2" type="ordered locus">COCOR_04078</name>
</gene>
<dbReference type="PROSITE" id="PS51257">
    <property type="entry name" value="PROKAR_LIPOPROTEIN"/>
    <property type="match status" value="1"/>
</dbReference>
<feature type="region of interest" description="Disordered" evidence="1">
    <location>
        <begin position="131"/>
        <end position="163"/>
    </location>
</feature>
<dbReference type="AlphaFoldDB" id="H8MVU7"/>
<feature type="region of interest" description="Disordered" evidence="1">
    <location>
        <begin position="182"/>
        <end position="201"/>
    </location>
</feature>